<dbReference type="SUPFAM" id="SSF57959">
    <property type="entry name" value="Leucine zipper domain"/>
    <property type="match status" value="1"/>
</dbReference>
<dbReference type="Gene3D" id="1.20.5.170">
    <property type="match status" value="1"/>
</dbReference>
<feature type="compositionally biased region" description="Basic and acidic residues" evidence="1">
    <location>
        <begin position="105"/>
        <end position="119"/>
    </location>
</feature>
<dbReference type="SMART" id="SM00338">
    <property type="entry name" value="BRLZ"/>
    <property type="match status" value="1"/>
</dbReference>
<evidence type="ECO:0000259" key="2">
    <source>
        <dbReference type="PROSITE" id="PS50217"/>
    </source>
</evidence>
<keyword evidence="4" id="KW-1185">Reference proteome</keyword>
<dbReference type="Pfam" id="PF07716">
    <property type="entry name" value="bZIP_2"/>
    <property type="match status" value="1"/>
</dbReference>
<name>A0ABR2YJ68_9CHLO</name>
<dbReference type="InterPro" id="IPR044521">
    <property type="entry name" value="AtbZIP8/43"/>
</dbReference>
<dbReference type="Proteomes" id="UP001491310">
    <property type="component" value="Unassembled WGS sequence"/>
</dbReference>
<feature type="region of interest" description="Disordered" evidence="1">
    <location>
        <begin position="243"/>
        <end position="328"/>
    </location>
</feature>
<evidence type="ECO:0000313" key="4">
    <source>
        <dbReference type="Proteomes" id="UP001491310"/>
    </source>
</evidence>
<dbReference type="InterPro" id="IPR046347">
    <property type="entry name" value="bZIP_sf"/>
</dbReference>
<sequence>MKQQQARPKVSRGGSPVDAGVKKRTMTHVNGLRHDAHALMALAAVTQRAAGQEAPQRLPVAPEAFHEPARQESVSSDNDYSEEQYQLEKQRAAPRDSGAAAESEEEKKEKRRLANREAARRMRRRRATHMQAVEEEVERLSQENSLLLHRMSQLVASHQAVDAENAQLRADLMTLRHSVGACLQAGQLDRAAPSLAAAAANGTISPSLVAPTPRPTLLPSGDTLPERAVPVVAPAARRLVVDPQARPVGQAEGLPAEQAYGMPSSSKGESTENEMTATEEERAKYSHGATARPDASFATSGEALPSASRTQRKKGTAWKSAGSWLAEN</sequence>
<accession>A0ABR2YJ68</accession>
<feature type="region of interest" description="Disordered" evidence="1">
    <location>
        <begin position="1"/>
        <end position="32"/>
    </location>
</feature>
<proteinExistence type="predicted"/>
<gene>
    <name evidence="3" type="ORF">WJX75_003691</name>
</gene>
<protein>
    <recommendedName>
        <fullName evidence="2">BZIP domain-containing protein</fullName>
    </recommendedName>
</protein>
<evidence type="ECO:0000313" key="3">
    <source>
        <dbReference type="EMBL" id="KAK9906537.1"/>
    </source>
</evidence>
<comment type="caution">
    <text evidence="3">The sequence shown here is derived from an EMBL/GenBank/DDBJ whole genome shotgun (WGS) entry which is preliminary data.</text>
</comment>
<dbReference type="PANTHER" id="PTHR46324:SF26">
    <property type="entry name" value="OS02G0728001 PROTEIN"/>
    <property type="match status" value="1"/>
</dbReference>
<dbReference type="PROSITE" id="PS00036">
    <property type="entry name" value="BZIP_BASIC"/>
    <property type="match status" value="1"/>
</dbReference>
<organism evidence="3 4">
    <name type="scientific">Coccomyxa subellipsoidea</name>
    <dbReference type="NCBI Taxonomy" id="248742"/>
    <lineage>
        <taxon>Eukaryota</taxon>
        <taxon>Viridiplantae</taxon>
        <taxon>Chlorophyta</taxon>
        <taxon>core chlorophytes</taxon>
        <taxon>Trebouxiophyceae</taxon>
        <taxon>Trebouxiophyceae incertae sedis</taxon>
        <taxon>Coccomyxaceae</taxon>
        <taxon>Coccomyxa</taxon>
    </lineage>
</organism>
<feature type="region of interest" description="Disordered" evidence="1">
    <location>
        <begin position="47"/>
        <end position="119"/>
    </location>
</feature>
<dbReference type="PANTHER" id="PTHR46324">
    <property type="entry name" value="BASIC LEUCINE ZIPPER 43-RELATED"/>
    <property type="match status" value="1"/>
</dbReference>
<evidence type="ECO:0000256" key="1">
    <source>
        <dbReference type="SAM" id="MobiDB-lite"/>
    </source>
</evidence>
<reference evidence="3 4" key="1">
    <citation type="journal article" date="2024" name="Nat. Commun.">
        <title>Phylogenomics reveals the evolutionary origins of lichenization in chlorophyte algae.</title>
        <authorList>
            <person name="Puginier C."/>
            <person name="Libourel C."/>
            <person name="Otte J."/>
            <person name="Skaloud P."/>
            <person name="Haon M."/>
            <person name="Grisel S."/>
            <person name="Petersen M."/>
            <person name="Berrin J.G."/>
            <person name="Delaux P.M."/>
            <person name="Dal Grande F."/>
            <person name="Keller J."/>
        </authorList>
    </citation>
    <scope>NUCLEOTIDE SEQUENCE [LARGE SCALE GENOMIC DNA]</scope>
    <source>
        <strain evidence="3 4">SAG 216-7</strain>
    </source>
</reference>
<feature type="compositionally biased region" description="Polar residues" evidence="1">
    <location>
        <begin position="263"/>
        <end position="276"/>
    </location>
</feature>
<dbReference type="PROSITE" id="PS50217">
    <property type="entry name" value="BZIP"/>
    <property type="match status" value="1"/>
</dbReference>
<feature type="domain" description="BZIP" evidence="2">
    <location>
        <begin position="105"/>
        <end position="168"/>
    </location>
</feature>
<dbReference type="EMBL" id="JALJOT010000010">
    <property type="protein sequence ID" value="KAK9906537.1"/>
    <property type="molecule type" value="Genomic_DNA"/>
</dbReference>
<dbReference type="InterPro" id="IPR004827">
    <property type="entry name" value="bZIP"/>
</dbReference>